<evidence type="ECO:0000259" key="1">
    <source>
        <dbReference type="Pfam" id="PF09012"/>
    </source>
</evidence>
<protein>
    <submittedName>
        <fullName evidence="2">FeoC-like transcriptional regulator</fullName>
    </submittedName>
</protein>
<dbReference type="InterPro" id="IPR036390">
    <property type="entry name" value="WH_DNA-bd_sf"/>
</dbReference>
<organism evidence="2 3">
    <name type="scientific">Pontiella agarivorans</name>
    <dbReference type="NCBI Taxonomy" id="3038953"/>
    <lineage>
        <taxon>Bacteria</taxon>
        <taxon>Pseudomonadati</taxon>
        <taxon>Kiritimatiellota</taxon>
        <taxon>Kiritimatiellia</taxon>
        <taxon>Kiritimatiellales</taxon>
        <taxon>Pontiellaceae</taxon>
        <taxon>Pontiella</taxon>
    </lineage>
</organism>
<dbReference type="InterPro" id="IPR015102">
    <property type="entry name" value="Tscrpt_reg_HTH_FeoC"/>
</dbReference>
<sequence length="88" mass="9447">MLDQIMDVLTPRRMMSVGNLASSLEMEAAALQPRLDQLEAGGRIRYALSKCAGSCSTCSGCGDSDEPAEPVVDETAIVISLELRQEED</sequence>
<comment type="caution">
    <text evidence="2">The sequence shown here is derived from an EMBL/GenBank/DDBJ whole genome shotgun (WGS) entry which is preliminary data.</text>
</comment>
<proteinExistence type="predicted"/>
<dbReference type="SUPFAM" id="SSF46785">
    <property type="entry name" value="Winged helix' DNA-binding domain"/>
    <property type="match status" value="1"/>
</dbReference>
<dbReference type="EMBL" id="JARVCO010000010">
    <property type="protein sequence ID" value="MDZ8118506.1"/>
    <property type="molecule type" value="Genomic_DNA"/>
</dbReference>
<accession>A0ABU5MWA1</accession>
<dbReference type="Pfam" id="PF09012">
    <property type="entry name" value="FeoC"/>
    <property type="match status" value="1"/>
</dbReference>
<reference evidence="2 3" key="1">
    <citation type="journal article" date="2024" name="Appl. Environ. Microbiol.">
        <title>Pontiella agarivorans sp. nov., a novel marine anaerobic bacterium capable of degrading macroalgal polysaccharides and fixing nitrogen.</title>
        <authorList>
            <person name="Liu N."/>
            <person name="Kivenson V."/>
            <person name="Peng X."/>
            <person name="Cui Z."/>
            <person name="Lankiewicz T.S."/>
            <person name="Gosselin K.M."/>
            <person name="English C.J."/>
            <person name="Blair E.M."/>
            <person name="O'Malley M.A."/>
            <person name="Valentine D.L."/>
        </authorList>
    </citation>
    <scope>NUCLEOTIDE SEQUENCE [LARGE SCALE GENOMIC DNA]</scope>
    <source>
        <strain evidence="2 3">NLcol2</strain>
    </source>
</reference>
<evidence type="ECO:0000313" key="3">
    <source>
        <dbReference type="Proteomes" id="UP001290861"/>
    </source>
</evidence>
<dbReference type="RefSeq" id="WP_322608305.1">
    <property type="nucleotide sequence ID" value="NZ_JARVCO010000010.1"/>
</dbReference>
<dbReference type="InterPro" id="IPR036388">
    <property type="entry name" value="WH-like_DNA-bd_sf"/>
</dbReference>
<gene>
    <name evidence="2" type="ORF">P9H32_07685</name>
</gene>
<feature type="domain" description="Transcriptional regulator HTH-type FeoC" evidence="1">
    <location>
        <begin position="1"/>
        <end position="63"/>
    </location>
</feature>
<dbReference type="Proteomes" id="UP001290861">
    <property type="component" value="Unassembled WGS sequence"/>
</dbReference>
<name>A0ABU5MWA1_9BACT</name>
<evidence type="ECO:0000313" key="2">
    <source>
        <dbReference type="EMBL" id="MDZ8118506.1"/>
    </source>
</evidence>
<keyword evidence="3" id="KW-1185">Reference proteome</keyword>
<dbReference type="Gene3D" id="1.10.10.10">
    <property type="entry name" value="Winged helix-like DNA-binding domain superfamily/Winged helix DNA-binding domain"/>
    <property type="match status" value="1"/>
</dbReference>